<feature type="compositionally biased region" description="Basic and acidic residues" evidence="1">
    <location>
        <begin position="7"/>
        <end position="21"/>
    </location>
</feature>
<accession>F4SD82</accession>
<keyword evidence="3" id="KW-1185">Reference proteome</keyword>
<reference evidence="3" key="1">
    <citation type="journal article" date="2011" name="Proc. Natl. Acad. Sci. U.S.A.">
        <title>Obligate biotrophy features unraveled by the genomic analysis of rust fungi.</title>
        <authorList>
            <person name="Duplessis S."/>
            <person name="Cuomo C.A."/>
            <person name="Lin Y.-C."/>
            <person name="Aerts A."/>
            <person name="Tisserant E."/>
            <person name="Veneault-Fourrey C."/>
            <person name="Joly D.L."/>
            <person name="Hacquard S."/>
            <person name="Amselem J."/>
            <person name="Cantarel B.L."/>
            <person name="Chiu R."/>
            <person name="Coutinho P.M."/>
            <person name="Feau N."/>
            <person name="Field M."/>
            <person name="Frey P."/>
            <person name="Gelhaye E."/>
            <person name="Goldberg J."/>
            <person name="Grabherr M.G."/>
            <person name="Kodira C.D."/>
            <person name="Kohler A."/>
            <person name="Kuees U."/>
            <person name="Lindquist E.A."/>
            <person name="Lucas S.M."/>
            <person name="Mago R."/>
            <person name="Mauceli E."/>
            <person name="Morin E."/>
            <person name="Murat C."/>
            <person name="Pangilinan J.L."/>
            <person name="Park R."/>
            <person name="Pearson M."/>
            <person name="Quesneville H."/>
            <person name="Rouhier N."/>
            <person name="Sakthikumar S."/>
            <person name="Salamov A.A."/>
            <person name="Schmutz J."/>
            <person name="Selles B."/>
            <person name="Shapiro H."/>
            <person name="Tanguay P."/>
            <person name="Tuskan G.A."/>
            <person name="Henrissat B."/>
            <person name="Van de Peer Y."/>
            <person name="Rouze P."/>
            <person name="Ellis J.G."/>
            <person name="Dodds P.N."/>
            <person name="Schein J.E."/>
            <person name="Zhong S."/>
            <person name="Hamelin R.C."/>
            <person name="Grigoriev I.V."/>
            <person name="Szabo L.J."/>
            <person name="Martin F."/>
        </authorList>
    </citation>
    <scope>NUCLEOTIDE SEQUENCE [LARGE SCALE GENOMIC DNA]</scope>
    <source>
        <strain evidence="3">98AG31 / pathotype 3-4-7</strain>
    </source>
</reference>
<evidence type="ECO:0000313" key="2">
    <source>
        <dbReference type="EMBL" id="EGF97397.1"/>
    </source>
</evidence>
<dbReference type="AlphaFoldDB" id="F4SD82"/>
<dbReference type="Proteomes" id="UP000001072">
    <property type="component" value="Unassembled WGS sequence"/>
</dbReference>
<dbReference type="VEuPathDB" id="FungiDB:MELLADRAFT_58246"/>
<proteinExistence type="predicted"/>
<dbReference type="GeneID" id="18929157"/>
<organism evidence="3">
    <name type="scientific">Melampsora larici-populina (strain 98AG31 / pathotype 3-4-7)</name>
    <name type="common">Poplar leaf rust fungus</name>
    <dbReference type="NCBI Taxonomy" id="747676"/>
    <lineage>
        <taxon>Eukaryota</taxon>
        <taxon>Fungi</taxon>
        <taxon>Dikarya</taxon>
        <taxon>Basidiomycota</taxon>
        <taxon>Pucciniomycotina</taxon>
        <taxon>Pucciniomycetes</taxon>
        <taxon>Pucciniales</taxon>
        <taxon>Melampsoraceae</taxon>
        <taxon>Melampsora</taxon>
    </lineage>
</organism>
<dbReference type="EMBL" id="GL883240">
    <property type="protein sequence ID" value="EGF97397.1"/>
    <property type="molecule type" value="Genomic_DNA"/>
</dbReference>
<gene>
    <name evidence="2" type="ORF">MELLADRAFT_58246</name>
</gene>
<sequence>MILATVSKEKLAAKESDRQEAIRTREERQAKIDMMNYERDIQLEKMRNERKAEAEANALERLRFNESRIQAKVEKYPNQVKAMETFRSEVKDNISHGADKMRAAIILNVEEKAFFFNQLPDDMRWEWLKSEIASS</sequence>
<dbReference type="KEGG" id="mlr:MELLADRAFT_58246"/>
<dbReference type="RefSeq" id="XP_007419334.1">
    <property type="nucleotide sequence ID" value="XM_007419272.1"/>
</dbReference>
<name>F4SD82_MELLP</name>
<evidence type="ECO:0000256" key="1">
    <source>
        <dbReference type="SAM" id="MobiDB-lite"/>
    </source>
</evidence>
<dbReference type="HOGENOM" id="CLU_1886228_0_0_1"/>
<dbReference type="OrthoDB" id="10387938at2759"/>
<dbReference type="InParanoid" id="F4SD82"/>
<evidence type="ECO:0000313" key="3">
    <source>
        <dbReference type="Proteomes" id="UP000001072"/>
    </source>
</evidence>
<protein>
    <submittedName>
        <fullName evidence="2">Uncharacterized protein</fullName>
    </submittedName>
</protein>
<feature type="region of interest" description="Disordered" evidence="1">
    <location>
        <begin position="1"/>
        <end position="21"/>
    </location>
</feature>